<gene>
    <name evidence="3" type="ORF">ASPWEDRAFT_710345</name>
</gene>
<proteinExistence type="predicted"/>
<dbReference type="Proteomes" id="UP000184383">
    <property type="component" value="Unassembled WGS sequence"/>
</dbReference>
<evidence type="ECO:0000313" key="3">
    <source>
        <dbReference type="EMBL" id="OJJ30395.1"/>
    </source>
</evidence>
<name>A0A1L9R638_ASPWE</name>
<feature type="transmembrane region" description="Helical" evidence="1">
    <location>
        <begin position="625"/>
        <end position="647"/>
    </location>
</feature>
<feature type="transmembrane region" description="Helical" evidence="1">
    <location>
        <begin position="570"/>
        <end position="590"/>
    </location>
</feature>
<dbReference type="Pfam" id="PF20163">
    <property type="entry name" value="DUF6536"/>
    <property type="match status" value="1"/>
</dbReference>
<feature type="transmembrane region" description="Helical" evidence="1">
    <location>
        <begin position="388"/>
        <end position="412"/>
    </location>
</feature>
<keyword evidence="1" id="KW-1133">Transmembrane helix</keyword>
<accession>A0A1L9R638</accession>
<dbReference type="EMBL" id="KV878217">
    <property type="protein sequence ID" value="OJJ30395.1"/>
    <property type="molecule type" value="Genomic_DNA"/>
</dbReference>
<protein>
    <recommendedName>
        <fullName evidence="2">DUF6536 domain-containing protein</fullName>
    </recommendedName>
</protein>
<dbReference type="InterPro" id="IPR046623">
    <property type="entry name" value="DUF6536"/>
</dbReference>
<keyword evidence="4" id="KW-1185">Reference proteome</keyword>
<dbReference type="VEuPathDB" id="FungiDB:ASPWEDRAFT_710345"/>
<dbReference type="GeneID" id="63755005"/>
<keyword evidence="1" id="KW-0472">Membrane</keyword>
<feature type="transmembrane region" description="Helical" evidence="1">
    <location>
        <begin position="667"/>
        <end position="689"/>
    </location>
</feature>
<evidence type="ECO:0000259" key="2">
    <source>
        <dbReference type="Pfam" id="PF20163"/>
    </source>
</evidence>
<dbReference type="OrthoDB" id="5429634at2759"/>
<feature type="domain" description="DUF6536" evidence="2">
    <location>
        <begin position="2"/>
        <end position="154"/>
    </location>
</feature>
<dbReference type="STRING" id="1073089.A0A1L9R638"/>
<evidence type="ECO:0000313" key="4">
    <source>
        <dbReference type="Proteomes" id="UP000184383"/>
    </source>
</evidence>
<dbReference type="PANTHER" id="PTHR35395:SF1">
    <property type="entry name" value="DUF6536 DOMAIN-CONTAINING PROTEIN"/>
    <property type="match status" value="1"/>
</dbReference>
<feature type="transmembrane region" description="Helical" evidence="1">
    <location>
        <begin position="499"/>
        <end position="520"/>
    </location>
</feature>
<organism evidence="3 4">
    <name type="scientific">Aspergillus wentii DTO 134E9</name>
    <dbReference type="NCBI Taxonomy" id="1073089"/>
    <lineage>
        <taxon>Eukaryota</taxon>
        <taxon>Fungi</taxon>
        <taxon>Dikarya</taxon>
        <taxon>Ascomycota</taxon>
        <taxon>Pezizomycotina</taxon>
        <taxon>Eurotiomycetes</taxon>
        <taxon>Eurotiomycetidae</taxon>
        <taxon>Eurotiales</taxon>
        <taxon>Aspergillaceae</taxon>
        <taxon>Aspergillus</taxon>
        <taxon>Aspergillus subgen. Cremei</taxon>
    </lineage>
</organism>
<sequence length="774" mass="86269">MQGMQLCIYVTASILALNVALTIVACAVAFAHSNQRFAVMAPLFKGSCSKTQNTATGMHLAINVLSTAMLAAGNYCMQGLVAPDREDIDHAHSQRQWLDVGLSSLRNLVIVSWRRKVLWATLLFTTLPIHLLYNSTVFSSIDINAYQRVIASPELDWKTADISANYGACWQQNTNQSLSSFMTQLNQGSYQNMTAEECLDSLNKNQLVPGRGTVVLLVDYNNTQLTDSIFAGGVNYPEFFSDLAPLEPGYEGNIAYNWSVPAWNMKVPALGSTVEFNQSSLNPVYKFISNKELEEPNNNFTAEVEQLQEDTNTLFRYIEGNVYDANQIHQFLGNKSNWANSSWATEVSFDENPPQTCMAEWPHNPVGWEGHFPLQACLVMEGEEHCQLFFSPAICFVVIVCNAIKVACMFLATRQDRGEILLTTGDAISSFLKRPDPYTVGRCLMSKETLTKDTQPWGGHWYWFLPWFSHQPLAPNWEPHVVPDILPGRKRWFQAASKGHWGALVALCLSIITAAIYLLAGGIMHVRRNHDIDFQSLWNLGFGSLNQYSLFASTDKESFGIIVLANTPQLIVSVAYFLFNYILTSMLLVVEYTSFATERKALRVSWPTDSQRSTYFLTLPYRYSIPLMIISAILHWLVSQSLFFGVITVNPLVTYNESSTIMTTAAWSPMATIFAIILGALMLTVLLGLGLRRFKSRMPNAGSCSAAISAACHPPSDDRDAAVKAVMWGETAHPVDDNDNDNDYDYASGNRIMYAHCSFASLDVESPVSGKVYT</sequence>
<dbReference type="AlphaFoldDB" id="A0A1L9R638"/>
<keyword evidence="1" id="KW-0812">Transmembrane</keyword>
<evidence type="ECO:0000256" key="1">
    <source>
        <dbReference type="SAM" id="Phobius"/>
    </source>
</evidence>
<dbReference type="RefSeq" id="XP_040684072.1">
    <property type="nucleotide sequence ID" value="XM_040839157.1"/>
</dbReference>
<dbReference type="PANTHER" id="PTHR35395">
    <property type="entry name" value="DUF6536 DOMAIN-CONTAINING PROTEIN"/>
    <property type="match status" value="1"/>
</dbReference>
<reference evidence="4" key="1">
    <citation type="journal article" date="2017" name="Genome Biol.">
        <title>Comparative genomics reveals high biological diversity and specific adaptations in the industrially and medically important fungal genus Aspergillus.</title>
        <authorList>
            <person name="de Vries R.P."/>
            <person name="Riley R."/>
            <person name="Wiebenga A."/>
            <person name="Aguilar-Osorio G."/>
            <person name="Amillis S."/>
            <person name="Uchima C.A."/>
            <person name="Anderluh G."/>
            <person name="Asadollahi M."/>
            <person name="Askin M."/>
            <person name="Barry K."/>
            <person name="Battaglia E."/>
            <person name="Bayram O."/>
            <person name="Benocci T."/>
            <person name="Braus-Stromeyer S.A."/>
            <person name="Caldana C."/>
            <person name="Canovas D."/>
            <person name="Cerqueira G.C."/>
            <person name="Chen F."/>
            <person name="Chen W."/>
            <person name="Choi C."/>
            <person name="Clum A."/>
            <person name="Dos Santos R.A."/>
            <person name="Damasio A.R."/>
            <person name="Diallinas G."/>
            <person name="Emri T."/>
            <person name="Fekete E."/>
            <person name="Flipphi M."/>
            <person name="Freyberg S."/>
            <person name="Gallo A."/>
            <person name="Gournas C."/>
            <person name="Habgood R."/>
            <person name="Hainaut M."/>
            <person name="Harispe M.L."/>
            <person name="Henrissat B."/>
            <person name="Hilden K.S."/>
            <person name="Hope R."/>
            <person name="Hossain A."/>
            <person name="Karabika E."/>
            <person name="Karaffa L."/>
            <person name="Karanyi Z."/>
            <person name="Krasevec N."/>
            <person name="Kuo A."/>
            <person name="Kusch H."/>
            <person name="LaButti K."/>
            <person name="Lagendijk E.L."/>
            <person name="Lapidus A."/>
            <person name="Levasseur A."/>
            <person name="Lindquist E."/>
            <person name="Lipzen A."/>
            <person name="Logrieco A.F."/>
            <person name="MacCabe A."/>
            <person name="Maekelae M.R."/>
            <person name="Malavazi I."/>
            <person name="Melin P."/>
            <person name="Meyer V."/>
            <person name="Mielnichuk N."/>
            <person name="Miskei M."/>
            <person name="Molnar A.P."/>
            <person name="Mule G."/>
            <person name="Ngan C.Y."/>
            <person name="Orejas M."/>
            <person name="Orosz E."/>
            <person name="Ouedraogo J.P."/>
            <person name="Overkamp K.M."/>
            <person name="Park H.-S."/>
            <person name="Perrone G."/>
            <person name="Piumi F."/>
            <person name="Punt P.J."/>
            <person name="Ram A.F."/>
            <person name="Ramon A."/>
            <person name="Rauscher S."/>
            <person name="Record E."/>
            <person name="Riano-Pachon D.M."/>
            <person name="Robert V."/>
            <person name="Roehrig J."/>
            <person name="Ruller R."/>
            <person name="Salamov A."/>
            <person name="Salih N.S."/>
            <person name="Samson R.A."/>
            <person name="Sandor E."/>
            <person name="Sanguinetti M."/>
            <person name="Schuetze T."/>
            <person name="Sepcic K."/>
            <person name="Shelest E."/>
            <person name="Sherlock G."/>
            <person name="Sophianopoulou V."/>
            <person name="Squina F.M."/>
            <person name="Sun H."/>
            <person name="Susca A."/>
            <person name="Todd R.B."/>
            <person name="Tsang A."/>
            <person name="Unkles S.E."/>
            <person name="van de Wiele N."/>
            <person name="van Rossen-Uffink D."/>
            <person name="Oliveira J.V."/>
            <person name="Vesth T.C."/>
            <person name="Visser J."/>
            <person name="Yu J.-H."/>
            <person name="Zhou M."/>
            <person name="Andersen M.R."/>
            <person name="Archer D.B."/>
            <person name="Baker S.E."/>
            <person name="Benoit I."/>
            <person name="Brakhage A.A."/>
            <person name="Braus G.H."/>
            <person name="Fischer R."/>
            <person name="Frisvad J.C."/>
            <person name="Goldman G.H."/>
            <person name="Houbraken J."/>
            <person name="Oakley B."/>
            <person name="Pocsi I."/>
            <person name="Scazzocchio C."/>
            <person name="Seiboth B."/>
            <person name="vanKuyk P.A."/>
            <person name="Wortman J."/>
            <person name="Dyer P.S."/>
            <person name="Grigoriev I.V."/>
        </authorList>
    </citation>
    <scope>NUCLEOTIDE SEQUENCE [LARGE SCALE GENOMIC DNA]</scope>
    <source>
        <strain evidence="4">DTO 134E9</strain>
    </source>
</reference>